<evidence type="ECO:0000256" key="1">
    <source>
        <dbReference type="ARBA" id="ARBA00004195"/>
    </source>
</evidence>
<dbReference type="GO" id="GO:0140359">
    <property type="term" value="F:ABC-type transporter activity"/>
    <property type="evidence" value="ECO:0007669"/>
    <property type="project" value="InterPro"/>
</dbReference>
<evidence type="ECO:0000256" key="27">
    <source>
        <dbReference type="ARBA" id="ARBA00033163"/>
    </source>
</evidence>
<evidence type="ECO:0000256" key="24">
    <source>
        <dbReference type="ARBA" id="ARBA00024167"/>
    </source>
</evidence>
<feature type="transmembrane region" description="Helical" evidence="32">
    <location>
        <begin position="831"/>
        <end position="852"/>
    </location>
</feature>
<evidence type="ECO:0000256" key="22">
    <source>
        <dbReference type="ARBA" id="ARBA00023235"/>
    </source>
</evidence>
<evidence type="ECO:0000256" key="30">
    <source>
        <dbReference type="ARBA" id="ARBA00048778"/>
    </source>
</evidence>
<feature type="domain" description="ABC transmembrane type-1" evidence="34">
    <location>
        <begin position="892"/>
        <end position="1132"/>
    </location>
</feature>
<comment type="catalytic activity">
    <reaction evidence="29">
        <text>hydrogencarbonate(in) = hydrogencarbonate(out)</text>
        <dbReference type="Rhea" id="RHEA:28695"/>
        <dbReference type="ChEBI" id="CHEBI:17544"/>
    </reaction>
</comment>
<dbReference type="PROSITE" id="PS00211">
    <property type="entry name" value="ABC_TRANSPORTER_1"/>
    <property type="match status" value="2"/>
</dbReference>
<dbReference type="EC" id="5.6.1.6" evidence="7"/>
<name>A0A8B7YLU1_ACAPL</name>
<comment type="catalytic activity">
    <reaction evidence="28">
        <text>ATP + H2O + closed Cl(-) channel = ADP + phosphate + open Cl(-) channel.</text>
        <dbReference type="EC" id="5.6.1.6"/>
    </reaction>
</comment>
<dbReference type="FunFam" id="3.40.50.300:FF:000482">
    <property type="entry name" value="Multidrug resistance-associated protein member 4"/>
    <property type="match status" value="1"/>
</dbReference>
<accession>A0A8B7YLU1</accession>
<comment type="similarity">
    <text evidence="6">Belongs to the ABC transporter superfamily. ABCC family. Conjugate transporter (TC 3.A.1.208) subfamily.</text>
</comment>
<feature type="domain" description="ABC transporter" evidence="33">
    <location>
        <begin position="1170"/>
        <end position="1401"/>
    </location>
</feature>
<comment type="subcellular location">
    <subcellularLocation>
        <location evidence="2">Apical cell membrane</location>
        <topology evidence="2">Multi-pass membrane protein</topology>
    </subcellularLocation>
    <subcellularLocation>
        <location evidence="4">Early endosome membrane</location>
        <topology evidence="4">Multi-pass membrane protein</topology>
    </subcellularLocation>
    <subcellularLocation>
        <location evidence="3">Endoplasmic reticulum membrane</location>
        <topology evidence="3">Multi-pass membrane protein</topology>
    </subcellularLocation>
    <subcellularLocation>
        <location evidence="1">Recycling endosome membrane</location>
        <topology evidence="1">Multi-pass membrane protein</topology>
    </subcellularLocation>
</comment>
<comment type="similarity">
    <text evidence="5">Belongs to the ABC transporter superfamily. ABCC family. CFTR transporter (TC 3.A.1.202) subfamily.</text>
</comment>
<feature type="transmembrane region" description="Helical" evidence="32">
    <location>
        <begin position="892"/>
        <end position="916"/>
    </location>
</feature>
<dbReference type="FunFam" id="3.40.50.300:FF:000163">
    <property type="entry name" value="Multidrug resistance-associated protein member 4"/>
    <property type="match status" value="1"/>
</dbReference>
<evidence type="ECO:0000256" key="26">
    <source>
        <dbReference type="ARBA" id="ARBA00031358"/>
    </source>
</evidence>
<feature type="transmembrane region" description="Helical" evidence="32">
    <location>
        <begin position="1079"/>
        <end position="1099"/>
    </location>
</feature>
<dbReference type="GO" id="GO:0055038">
    <property type="term" value="C:recycling endosome membrane"/>
    <property type="evidence" value="ECO:0007669"/>
    <property type="project" value="UniProtKB-SubCell"/>
</dbReference>
<dbReference type="PROSITE" id="PS50929">
    <property type="entry name" value="ABC_TM1F"/>
    <property type="match status" value="2"/>
</dbReference>
<feature type="compositionally biased region" description="Basic and acidic residues" evidence="31">
    <location>
        <begin position="769"/>
        <end position="783"/>
    </location>
</feature>
<evidence type="ECO:0000256" key="8">
    <source>
        <dbReference type="ARBA" id="ARBA00016668"/>
    </source>
</evidence>
<evidence type="ECO:0000256" key="21">
    <source>
        <dbReference type="ARBA" id="ARBA00023214"/>
    </source>
</evidence>
<feature type="transmembrane region" description="Helical" evidence="32">
    <location>
        <begin position="1105"/>
        <end position="1124"/>
    </location>
</feature>
<evidence type="ECO:0000256" key="29">
    <source>
        <dbReference type="ARBA" id="ARBA00044653"/>
    </source>
</evidence>
<keyword evidence="21" id="KW-0868">Chloride</keyword>
<evidence type="ECO:0000256" key="6">
    <source>
        <dbReference type="ARBA" id="ARBA00009726"/>
    </source>
</evidence>
<dbReference type="InterPro" id="IPR009147">
    <property type="entry name" value="CFTR/ABCC7"/>
</dbReference>
<feature type="transmembrane region" description="Helical" evidence="32">
    <location>
        <begin position="990"/>
        <end position="1007"/>
    </location>
</feature>
<feature type="transmembrane region" description="Helical" evidence="32">
    <location>
        <begin position="177"/>
        <end position="200"/>
    </location>
</feature>
<keyword evidence="17" id="KW-0406">Ion transport</keyword>
<dbReference type="GO" id="GO:0034707">
    <property type="term" value="C:chloride channel complex"/>
    <property type="evidence" value="ECO:0007669"/>
    <property type="project" value="UniProtKB-KW"/>
</dbReference>
<evidence type="ECO:0000256" key="3">
    <source>
        <dbReference type="ARBA" id="ARBA00004477"/>
    </source>
</evidence>
<evidence type="ECO:0000256" key="25">
    <source>
        <dbReference type="ARBA" id="ARBA00029720"/>
    </source>
</evidence>
<dbReference type="InterPro" id="IPR003439">
    <property type="entry name" value="ABC_transporter-like_ATP-bd"/>
</dbReference>
<keyword evidence="22" id="KW-0413">Isomerase</keyword>
<dbReference type="CDD" id="cd03244">
    <property type="entry name" value="ABCC_MRP_domain2"/>
    <property type="match status" value="1"/>
</dbReference>
<dbReference type="Gene3D" id="1.20.1560.10">
    <property type="entry name" value="ABC transporter type 1, transmembrane domain"/>
    <property type="match status" value="2"/>
</dbReference>
<dbReference type="GO" id="GO:0005260">
    <property type="term" value="F:intracellularly ATP-gated chloride channel activity"/>
    <property type="evidence" value="ECO:0007669"/>
    <property type="project" value="UniProtKB-EC"/>
</dbReference>
<keyword evidence="35" id="KW-1185">Reference proteome</keyword>
<dbReference type="GO" id="GO:0016324">
    <property type="term" value="C:apical plasma membrane"/>
    <property type="evidence" value="ECO:0007669"/>
    <property type="project" value="UniProtKB-SubCell"/>
</dbReference>
<organism evidence="35 36">
    <name type="scientific">Acanthaster planci</name>
    <name type="common">Crown-of-thorns starfish</name>
    <dbReference type="NCBI Taxonomy" id="133434"/>
    <lineage>
        <taxon>Eukaryota</taxon>
        <taxon>Metazoa</taxon>
        <taxon>Echinodermata</taxon>
        <taxon>Eleutherozoa</taxon>
        <taxon>Asterozoa</taxon>
        <taxon>Asteroidea</taxon>
        <taxon>Valvatacea</taxon>
        <taxon>Valvatida</taxon>
        <taxon>Acanthasteridae</taxon>
        <taxon>Acanthaster</taxon>
    </lineage>
</organism>
<dbReference type="Pfam" id="PF00005">
    <property type="entry name" value="ABC_tran"/>
    <property type="match status" value="2"/>
</dbReference>
<dbReference type="PROSITE" id="PS50893">
    <property type="entry name" value="ABC_TRANSPORTER_2"/>
    <property type="match status" value="2"/>
</dbReference>
<evidence type="ECO:0000256" key="20">
    <source>
        <dbReference type="ARBA" id="ARBA00023180"/>
    </source>
</evidence>
<gene>
    <name evidence="36" type="primary">LOC110980766</name>
</gene>
<keyword evidence="13" id="KW-0967">Endosome</keyword>
<keyword evidence="18 32" id="KW-0472">Membrane</keyword>
<dbReference type="InterPro" id="IPR050173">
    <property type="entry name" value="ABC_transporter_C-like"/>
</dbReference>
<evidence type="ECO:0000259" key="34">
    <source>
        <dbReference type="PROSITE" id="PS50929"/>
    </source>
</evidence>
<evidence type="ECO:0000256" key="18">
    <source>
        <dbReference type="ARBA" id="ARBA00023136"/>
    </source>
</evidence>
<evidence type="ECO:0000256" key="11">
    <source>
        <dbReference type="ARBA" id="ARBA00022692"/>
    </source>
</evidence>
<feature type="domain" description="ABC transmembrane type-1" evidence="34">
    <location>
        <begin position="150"/>
        <end position="417"/>
    </location>
</feature>
<dbReference type="CDD" id="cd18593">
    <property type="entry name" value="ABC_6TM_MRP4_D1_like"/>
    <property type="match status" value="1"/>
</dbReference>
<keyword evidence="23" id="KW-0407">Ion channel</keyword>
<dbReference type="PRINTS" id="PR01851">
    <property type="entry name" value="CYSFIBREGLTR"/>
</dbReference>
<evidence type="ECO:0000256" key="19">
    <source>
        <dbReference type="ARBA" id="ARBA00023173"/>
    </source>
</evidence>
<dbReference type="InterPro" id="IPR036640">
    <property type="entry name" value="ABC1_TM_sf"/>
</dbReference>
<evidence type="ECO:0000256" key="13">
    <source>
        <dbReference type="ARBA" id="ARBA00022753"/>
    </source>
</evidence>
<dbReference type="InterPro" id="IPR003593">
    <property type="entry name" value="AAA+_ATPase"/>
</dbReference>
<keyword evidence="15" id="KW-0067">ATP-binding</keyword>
<keyword evidence="20" id="KW-0325">Glycoprotein</keyword>
<dbReference type="PANTHER" id="PTHR24223:SF456">
    <property type="entry name" value="MULTIDRUG RESISTANCE-ASSOCIATED PROTEIN LETHAL(2)03659"/>
    <property type="match status" value="1"/>
</dbReference>
<evidence type="ECO:0000313" key="35">
    <source>
        <dbReference type="Proteomes" id="UP000694845"/>
    </source>
</evidence>
<dbReference type="GO" id="GO:0005524">
    <property type="term" value="F:ATP binding"/>
    <property type="evidence" value="ECO:0007669"/>
    <property type="project" value="UniProtKB-KW"/>
</dbReference>
<protein>
    <recommendedName>
        <fullName evidence="8">Cystic fibrosis transmembrane conductance regulator</fullName>
        <ecNumber evidence="7">5.6.1.6</ecNumber>
    </recommendedName>
    <alternativeName>
        <fullName evidence="25">ATP-binding cassette sub-family C member 7</fullName>
    </alternativeName>
    <alternativeName>
        <fullName evidence="26">Channel conductance-controlling ATPase</fullName>
    </alternativeName>
    <alternativeName>
        <fullName evidence="27">cAMP-dependent chloride channel</fullName>
    </alternativeName>
</protein>
<dbReference type="KEGG" id="aplc:110980766"/>
<evidence type="ECO:0000256" key="7">
    <source>
        <dbReference type="ARBA" id="ARBA00012195"/>
    </source>
</evidence>
<keyword evidence="14" id="KW-0256">Endoplasmic reticulum</keyword>
<dbReference type="PANTHER" id="PTHR24223">
    <property type="entry name" value="ATP-BINDING CASSETTE SUB-FAMILY C"/>
    <property type="match status" value="1"/>
</dbReference>
<dbReference type="OrthoDB" id="6500128at2759"/>
<evidence type="ECO:0000313" key="36">
    <source>
        <dbReference type="RefSeq" id="XP_022093415.1"/>
    </source>
</evidence>
<dbReference type="CDD" id="cd03250">
    <property type="entry name" value="ABCC_MRP_domain1"/>
    <property type="match status" value="1"/>
</dbReference>
<dbReference type="SMART" id="SM00382">
    <property type="entry name" value="AAA"/>
    <property type="match status" value="2"/>
</dbReference>
<feature type="compositionally biased region" description="Polar residues" evidence="31">
    <location>
        <begin position="24"/>
        <end position="38"/>
    </location>
</feature>
<sequence length="1436" mass="160328">MIHDSFIWYWSTAATHPRLMAAQDNSVSTGSHNSSQDYGVTEPRTRRASCQSGRPPHPLLRAGIFSKVFFIWMFGFFRRGSERPLVEEDLYDVLPEDSANVLVSKLESEWNKELEKSNVTGRPPSLRWALIRAFGVKFMSYGLPAFVEEVILKMAQPLMLARLVLYFSTDLVSTTEAYLQAAGLSLSSLGLVVAHHWCFFGFGRMGMRLRIACSALIFRKALKLSNLALRETTIGQLVNILSNDVNRFDLAFVLLHYLWIAPIQLIVVCILCWREIGVSCLAGLSIMILMAPLQGYAGKLFSKLRSKTALLSDARLRIMNEVISGMRVIKIYAWEQSFGKLVAESRGKEIRKILYGSYLRALIYGLQFDAILLTTFVTFVVYASLGNPVTPSKVFPVISLIYNSRVCLSLFFPFAVMNGAEGLVSIRRIQKFLLMEELERHTDKATVDVTANVGLENPAVLLDEISTNGVVAPREVHNESDHDGTDASQHLEKEVQSKYTNCVIQSEGDEEVGVIVRPAEIEEQDDLDKPVLSLDPEVEKGIVVKNLFGSWNKGVSNTVLHDISFRVEPGELLAVIGPVGCGKSSLLMALLGELPTVSGVNALTGRVGYTAQQPWILSGSLRDNILFGNEYDAAKYKRVIQQCALTKDIELLPRGDQTFVGERGVTLSGGQRARVSLARALYIDADVYLLDDPLSAVDPAVGRHLFERCILHEMNDKGRILVTHQLQFLDEADKILILKQGSTAGYGTYQELQKEGVDFAALLKKKSKDGDDAGEKEQVLEPKTRKRKMSTSSSASFCPAKDEAEAPLDIPPEEMALGTVEWMVYFRYFRAAAGFLFLLAWVIIVVGAQAALTFTDLWLATWAYEEEKDLAARNQDCQNASKYDNQSHYVRIYAMLCGGSTLLLFVRSFLFFHLFVTASRALHNQMFASIVRAPMQFFDTNPVGRILNRFAKDIGFMDDVLPGTFTEFLQITLTTVAIIILISIYNPFCLAFTFPIAIVFFLTRRYYLASSRDVKRLEGVARSPVFSHLSATLVGLSTVRAFKAQRRFIADFDGYLDGHTRAWFLFLATSRWFGVQLDFFSSLFICGVCFTSIMAAGLLGLNSGIVGLSLTYAISLMGMFQWAVRQSAELENQMTSVERVCQYIDIKPEAPLETDHKPPPDWPQEGGITLRDTSLRYTDDGPQVLQNICCSIKPKEKVGIVGRTGAGKSSLMTVLMRLAEPTGTIMIDGINTALIGLHDLRKKVSFIPQDPILFSGTLRKNLDPFDEHADCDIWRAIEEVELKPAVEELPDKLEAVLTEGGTNFSVGQRQLLCLARAILRQNKILIVDEATANVDIRTDRLIQETIRQRFKHCTVLTIAHRLNTIMDSDKVMVLDEGCLIEFDEPYILLQKEDSAFTRMVQETGKAETVKLLQISADMHAEKAVHDPEDADIPVCL</sequence>
<feature type="region of interest" description="Disordered" evidence="31">
    <location>
        <begin position="24"/>
        <end position="54"/>
    </location>
</feature>
<proteinExistence type="inferred from homology"/>
<dbReference type="GO" id="GO:0005789">
    <property type="term" value="C:endoplasmic reticulum membrane"/>
    <property type="evidence" value="ECO:0007669"/>
    <property type="project" value="UniProtKB-SubCell"/>
</dbReference>
<evidence type="ECO:0000256" key="10">
    <source>
        <dbReference type="ARBA" id="ARBA00022553"/>
    </source>
</evidence>
<feature type="domain" description="ABC transporter" evidence="33">
    <location>
        <begin position="542"/>
        <end position="765"/>
    </location>
</feature>
<feature type="transmembrane region" description="Helical" evidence="32">
    <location>
        <begin position="397"/>
        <end position="420"/>
    </location>
</feature>
<evidence type="ECO:0000256" key="5">
    <source>
        <dbReference type="ARBA" id="ARBA00009118"/>
    </source>
</evidence>
<dbReference type="GO" id="GO:0031901">
    <property type="term" value="C:early endosome membrane"/>
    <property type="evidence" value="ECO:0007669"/>
    <property type="project" value="UniProtKB-SubCell"/>
</dbReference>
<evidence type="ECO:0000256" key="4">
    <source>
        <dbReference type="ARBA" id="ARBA00004520"/>
    </source>
</evidence>
<keyword evidence="11 32" id="KW-0812">Transmembrane</keyword>
<dbReference type="FunFam" id="1.20.1560.10:FF:000014">
    <property type="entry name" value="Multidrug resistance-associated protein member 4"/>
    <property type="match status" value="1"/>
</dbReference>
<comment type="catalytic activity">
    <reaction evidence="30">
        <text>ATP + H2O = ADP + phosphate + H(+)</text>
        <dbReference type="Rhea" id="RHEA:13065"/>
        <dbReference type="ChEBI" id="CHEBI:15377"/>
        <dbReference type="ChEBI" id="CHEBI:15378"/>
        <dbReference type="ChEBI" id="CHEBI:30616"/>
        <dbReference type="ChEBI" id="CHEBI:43474"/>
        <dbReference type="ChEBI" id="CHEBI:456216"/>
    </reaction>
    <physiologicalReaction direction="left-to-right" evidence="30">
        <dbReference type="Rhea" id="RHEA:13066"/>
    </physiologicalReaction>
</comment>
<evidence type="ECO:0000256" key="32">
    <source>
        <dbReference type="SAM" id="Phobius"/>
    </source>
</evidence>
<feature type="transmembrane region" description="Helical" evidence="32">
    <location>
        <begin position="276"/>
        <end position="297"/>
    </location>
</feature>
<evidence type="ECO:0000259" key="33">
    <source>
        <dbReference type="PROSITE" id="PS50893"/>
    </source>
</evidence>
<dbReference type="SUPFAM" id="SSF90123">
    <property type="entry name" value="ABC transporter transmembrane region"/>
    <property type="match status" value="2"/>
</dbReference>
<dbReference type="InterPro" id="IPR011527">
    <property type="entry name" value="ABC1_TM_dom"/>
</dbReference>
<dbReference type="InterPro" id="IPR027417">
    <property type="entry name" value="P-loop_NTPase"/>
</dbReference>
<dbReference type="Gene3D" id="3.40.50.300">
    <property type="entry name" value="P-loop containing nucleotide triphosphate hydrolases"/>
    <property type="match status" value="2"/>
</dbReference>
<dbReference type="InterPro" id="IPR017871">
    <property type="entry name" value="ABC_transporter-like_CS"/>
</dbReference>
<comment type="catalytic activity">
    <reaction evidence="24">
        <text>chloride(in) = chloride(out)</text>
        <dbReference type="Rhea" id="RHEA:29823"/>
        <dbReference type="ChEBI" id="CHEBI:17996"/>
    </reaction>
</comment>
<evidence type="ECO:0000256" key="12">
    <source>
        <dbReference type="ARBA" id="ARBA00022741"/>
    </source>
</evidence>
<evidence type="ECO:0000256" key="14">
    <source>
        <dbReference type="ARBA" id="ARBA00022824"/>
    </source>
</evidence>
<reference evidence="36" key="1">
    <citation type="submission" date="2025-08" db="UniProtKB">
        <authorList>
            <consortium name="RefSeq"/>
        </authorList>
    </citation>
    <scope>IDENTIFICATION</scope>
</reference>
<dbReference type="GO" id="GO:0016887">
    <property type="term" value="F:ATP hydrolysis activity"/>
    <property type="evidence" value="ECO:0007669"/>
    <property type="project" value="InterPro"/>
</dbReference>
<evidence type="ECO:0000256" key="17">
    <source>
        <dbReference type="ARBA" id="ARBA00023065"/>
    </source>
</evidence>
<evidence type="ECO:0000256" key="9">
    <source>
        <dbReference type="ARBA" id="ARBA00022448"/>
    </source>
</evidence>
<keyword evidence="9" id="KW-0813">Transport</keyword>
<feature type="region of interest" description="Disordered" evidence="31">
    <location>
        <begin position="769"/>
        <end position="796"/>
    </location>
</feature>
<dbReference type="InterPro" id="IPR030240">
    <property type="entry name" value="ABCC4_TMD1"/>
</dbReference>
<dbReference type="GeneID" id="110980766"/>
<keyword evidence="16 32" id="KW-1133">Transmembrane helix</keyword>
<keyword evidence="19" id="KW-0869">Chloride channel</keyword>
<evidence type="ECO:0000256" key="2">
    <source>
        <dbReference type="ARBA" id="ARBA00004424"/>
    </source>
</evidence>
<evidence type="ECO:0000256" key="16">
    <source>
        <dbReference type="ARBA" id="ARBA00022989"/>
    </source>
</evidence>
<dbReference type="RefSeq" id="XP_022093415.1">
    <property type="nucleotide sequence ID" value="XM_022237723.1"/>
</dbReference>
<dbReference type="Proteomes" id="UP000694845">
    <property type="component" value="Unplaced"/>
</dbReference>
<evidence type="ECO:0000256" key="28">
    <source>
        <dbReference type="ARBA" id="ARBA00034073"/>
    </source>
</evidence>
<evidence type="ECO:0000256" key="31">
    <source>
        <dbReference type="SAM" id="MobiDB-lite"/>
    </source>
</evidence>
<keyword evidence="12" id="KW-0547">Nucleotide-binding</keyword>
<dbReference type="SUPFAM" id="SSF52540">
    <property type="entry name" value="P-loop containing nucleoside triphosphate hydrolases"/>
    <property type="match status" value="2"/>
</dbReference>
<keyword evidence="10" id="KW-0597">Phosphoprotein</keyword>
<evidence type="ECO:0000256" key="15">
    <source>
        <dbReference type="ARBA" id="ARBA00022840"/>
    </source>
</evidence>
<feature type="transmembrane region" description="Helical" evidence="32">
    <location>
        <begin position="361"/>
        <end position="385"/>
    </location>
</feature>
<dbReference type="Pfam" id="PF00664">
    <property type="entry name" value="ABC_membrane"/>
    <property type="match status" value="2"/>
</dbReference>
<evidence type="ECO:0000256" key="23">
    <source>
        <dbReference type="ARBA" id="ARBA00023303"/>
    </source>
</evidence>
<feature type="transmembrane region" description="Helical" evidence="32">
    <location>
        <begin position="250"/>
        <end position="270"/>
    </location>
</feature>
<dbReference type="FunFam" id="1.20.1560.10:FF:000026">
    <property type="entry name" value="Multidrug resistance-associated protein lethal(2)03659"/>
    <property type="match status" value="1"/>
</dbReference>